<name>A0A7E4UNG4_PANRE</name>
<keyword evidence="1" id="KW-1185">Reference proteome</keyword>
<dbReference type="AlphaFoldDB" id="A0A7E4UNG4"/>
<sequence length="164" mass="18535">MERRIFLPAIPGCTGFVAEYNSVRQGLLHIVVGHYRQLQKAIPALGVILRSLPCDLYAAIKEAAFANLLNMSDRLKDVETLLIADKSSASITLLNEAQNLVADYLNAEMTSLNWQTKTFTKARKLRQIFEHSSRKTKLLRMDQSYPVKAANETNWSLMKVILIL</sequence>
<evidence type="ECO:0000313" key="2">
    <source>
        <dbReference type="WBParaSite" id="Pan_g10860.t1"/>
    </source>
</evidence>
<dbReference type="Proteomes" id="UP000492821">
    <property type="component" value="Unassembled WGS sequence"/>
</dbReference>
<reference evidence="1" key="1">
    <citation type="journal article" date="2013" name="Genetics">
        <title>The draft genome and transcriptome of Panagrellus redivivus are shaped by the harsh demands of a free-living lifestyle.</title>
        <authorList>
            <person name="Srinivasan J."/>
            <person name="Dillman A.R."/>
            <person name="Macchietto M.G."/>
            <person name="Heikkinen L."/>
            <person name="Lakso M."/>
            <person name="Fracchia K.M."/>
            <person name="Antoshechkin I."/>
            <person name="Mortazavi A."/>
            <person name="Wong G."/>
            <person name="Sternberg P.W."/>
        </authorList>
    </citation>
    <scope>NUCLEOTIDE SEQUENCE [LARGE SCALE GENOMIC DNA]</scope>
    <source>
        <strain evidence="1">MT8872</strain>
    </source>
</reference>
<evidence type="ECO:0000313" key="1">
    <source>
        <dbReference type="Proteomes" id="UP000492821"/>
    </source>
</evidence>
<protein>
    <submittedName>
        <fullName evidence="2">Exocyst complex component Sec8</fullName>
    </submittedName>
</protein>
<proteinExistence type="predicted"/>
<organism evidence="1 2">
    <name type="scientific">Panagrellus redivivus</name>
    <name type="common">Microworm</name>
    <dbReference type="NCBI Taxonomy" id="6233"/>
    <lineage>
        <taxon>Eukaryota</taxon>
        <taxon>Metazoa</taxon>
        <taxon>Ecdysozoa</taxon>
        <taxon>Nematoda</taxon>
        <taxon>Chromadorea</taxon>
        <taxon>Rhabditida</taxon>
        <taxon>Tylenchina</taxon>
        <taxon>Panagrolaimomorpha</taxon>
        <taxon>Panagrolaimoidea</taxon>
        <taxon>Panagrolaimidae</taxon>
        <taxon>Panagrellus</taxon>
    </lineage>
</organism>
<accession>A0A7E4UNG4</accession>
<dbReference type="WBParaSite" id="Pan_g10860.t1">
    <property type="protein sequence ID" value="Pan_g10860.t1"/>
    <property type="gene ID" value="Pan_g10860"/>
</dbReference>
<reference evidence="2" key="2">
    <citation type="submission" date="2020-10" db="UniProtKB">
        <authorList>
            <consortium name="WormBaseParasite"/>
        </authorList>
    </citation>
    <scope>IDENTIFICATION</scope>
</reference>